<reference evidence="1" key="1">
    <citation type="submission" date="2020-05" db="EMBL/GenBank/DDBJ databases">
        <title>Large-scale comparative analyses of tick genomes elucidate their genetic diversity and vector capacities.</title>
        <authorList>
            <person name="Jia N."/>
            <person name="Wang J."/>
            <person name="Shi W."/>
            <person name="Du L."/>
            <person name="Sun Y."/>
            <person name="Zhan W."/>
            <person name="Jiang J."/>
            <person name="Wang Q."/>
            <person name="Zhang B."/>
            <person name="Ji P."/>
            <person name="Sakyi L.B."/>
            <person name="Cui X."/>
            <person name="Yuan T."/>
            <person name="Jiang B."/>
            <person name="Yang W."/>
            <person name="Lam T.T.-Y."/>
            <person name="Chang Q."/>
            <person name="Ding S."/>
            <person name="Wang X."/>
            <person name="Zhu J."/>
            <person name="Ruan X."/>
            <person name="Zhao L."/>
            <person name="Wei J."/>
            <person name="Que T."/>
            <person name="Du C."/>
            <person name="Cheng J."/>
            <person name="Dai P."/>
            <person name="Han X."/>
            <person name="Huang E."/>
            <person name="Gao Y."/>
            <person name="Liu J."/>
            <person name="Shao H."/>
            <person name="Ye R."/>
            <person name="Li L."/>
            <person name="Wei W."/>
            <person name="Wang X."/>
            <person name="Wang C."/>
            <person name="Yang T."/>
            <person name="Huo Q."/>
            <person name="Li W."/>
            <person name="Guo W."/>
            <person name="Chen H."/>
            <person name="Zhou L."/>
            <person name="Ni X."/>
            <person name="Tian J."/>
            <person name="Zhou Y."/>
            <person name="Sheng Y."/>
            <person name="Liu T."/>
            <person name="Pan Y."/>
            <person name="Xia L."/>
            <person name="Li J."/>
            <person name="Zhao F."/>
            <person name="Cao W."/>
        </authorList>
    </citation>
    <scope>NUCLEOTIDE SEQUENCE</scope>
    <source>
        <strain evidence="1">Hyas-2018</strain>
    </source>
</reference>
<evidence type="ECO:0000313" key="2">
    <source>
        <dbReference type="Proteomes" id="UP000821845"/>
    </source>
</evidence>
<protein>
    <submittedName>
        <fullName evidence="1">Uncharacterized protein</fullName>
    </submittedName>
</protein>
<proteinExistence type="predicted"/>
<dbReference type="EMBL" id="CM023491">
    <property type="protein sequence ID" value="KAH6941130.1"/>
    <property type="molecule type" value="Genomic_DNA"/>
</dbReference>
<name>A0ACB7T2P6_HYAAI</name>
<accession>A0ACB7T2P6</accession>
<organism evidence="1 2">
    <name type="scientific">Hyalomma asiaticum</name>
    <name type="common">Tick</name>
    <dbReference type="NCBI Taxonomy" id="266040"/>
    <lineage>
        <taxon>Eukaryota</taxon>
        <taxon>Metazoa</taxon>
        <taxon>Ecdysozoa</taxon>
        <taxon>Arthropoda</taxon>
        <taxon>Chelicerata</taxon>
        <taxon>Arachnida</taxon>
        <taxon>Acari</taxon>
        <taxon>Parasitiformes</taxon>
        <taxon>Ixodida</taxon>
        <taxon>Ixodoidea</taxon>
        <taxon>Ixodidae</taxon>
        <taxon>Hyalomminae</taxon>
        <taxon>Hyalomma</taxon>
    </lineage>
</organism>
<sequence>MAEQLAKRPPKGILKPSSSFEYTEARRHVECCLQSRVALWNADRTRAVLAQPGRNNSALMFFTYPSASFFGQNNRCRCGRVSFFFTLGVSEGGCCASLSSRRCVYADDKEAARNVNLAATPSSQPTPALRCRWGRRQCLKDMSRYTPGGRTYRGYSPQEYLDQAYLQPGYYYAPQQSAGYGQQQVPQNYTGQGNAVPGPSQQKRAILKPSGSFERKISTQDLKWDEQNIKETFHPKNKDYGFMIVDEPKTPYNYDTATDPGGVNPQALAQKIQSATSMQPSALTPAVVLSEEQKKAEEEAKAEKHRLFEERRKRHYHMERFAPPENTGEDEDEEDSED</sequence>
<comment type="caution">
    <text evidence="1">The sequence shown here is derived from an EMBL/GenBank/DDBJ whole genome shotgun (WGS) entry which is preliminary data.</text>
</comment>
<gene>
    <name evidence="1" type="ORF">HPB50_014293</name>
</gene>
<keyword evidence="2" id="KW-1185">Reference proteome</keyword>
<evidence type="ECO:0000313" key="1">
    <source>
        <dbReference type="EMBL" id="KAH6941130.1"/>
    </source>
</evidence>
<dbReference type="Proteomes" id="UP000821845">
    <property type="component" value="Chromosome 11"/>
</dbReference>